<feature type="binding site" evidence="7">
    <location>
        <position position="231"/>
    </location>
    <ligand>
        <name>substrate</name>
    </ligand>
</feature>
<comment type="catalytic activity">
    <reaction evidence="6 7">
        <text>(S)-lactate + NAD(+) = pyruvate + NADH + H(+)</text>
        <dbReference type="Rhea" id="RHEA:23444"/>
        <dbReference type="ChEBI" id="CHEBI:15361"/>
        <dbReference type="ChEBI" id="CHEBI:15378"/>
        <dbReference type="ChEBI" id="CHEBI:16651"/>
        <dbReference type="ChEBI" id="CHEBI:57540"/>
        <dbReference type="ChEBI" id="CHEBI:57945"/>
        <dbReference type="EC" id="1.1.1.27"/>
    </reaction>
</comment>
<feature type="domain" description="Lactate/malate dehydrogenase C-terminal" evidence="11">
    <location>
        <begin position="146"/>
        <end position="314"/>
    </location>
</feature>
<dbReference type="NCBIfam" id="TIGR01771">
    <property type="entry name" value="L-LDH-NAD"/>
    <property type="match status" value="1"/>
</dbReference>
<dbReference type="PATRIC" id="fig|86416.3.peg.2966"/>
<dbReference type="PANTHER" id="PTHR43128:SF16">
    <property type="entry name" value="L-LACTATE DEHYDROGENASE"/>
    <property type="match status" value="1"/>
</dbReference>
<dbReference type="KEGG" id="cpas:Clopa_2980"/>
<dbReference type="UniPathway" id="UPA00554">
    <property type="reaction ID" value="UER00611"/>
</dbReference>
<dbReference type="InterPro" id="IPR011304">
    <property type="entry name" value="L-lactate_DH"/>
</dbReference>
<dbReference type="Proteomes" id="UP000013523">
    <property type="component" value="Chromosome"/>
</dbReference>
<evidence type="ECO:0000256" key="1">
    <source>
        <dbReference type="ARBA" id="ARBA00004843"/>
    </source>
</evidence>
<gene>
    <name evidence="7" type="primary">ldh</name>
    <name evidence="12" type="ORF">Clopa_2980</name>
</gene>
<feature type="binding site" evidence="7">
    <location>
        <position position="41"/>
    </location>
    <ligand>
        <name>NAD(+)</name>
        <dbReference type="ChEBI" id="CHEBI:57540"/>
    </ligand>
</feature>
<keyword evidence="7" id="KW-0963">Cytoplasm</keyword>
<keyword evidence="7" id="KW-0597">Phosphoprotein</keyword>
<feature type="binding site" evidence="7">
    <location>
        <position position="144"/>
    </location>
    <ligand>
        <name>NAD(+)</name>
        <dbReference type="ChEBI" id="CHEBI:57540"/>
    </ligand>
</feature>
<feature type="binding site" evidence="7">
    <location>
        <begin position="149"/>
        <end position="152"/>
    </location>
    <ligand>
        <name>substrate</name>
    </ligand>
</feature>
<evidence type="ECO:0000256" key="4">
    <source>
        <dbReference type="ARBA" id="ARBA00023002"/>
    </source>
</evidence>
<evidence type="ECO:0000313" key="13">
    <source>
        <dbReference type="Proteomes" id="UP000013523"/>
    </source>
</evidence>
<dbReference type="PANTHER" id="PTHR43128">
    <property type="entry name" value="L-2-HYDROXYCARBOXYLATE DEHYDROGENASE (NAD(P)(+))"/>
    <property type="match status" value="1"/>
</dbReference>
<dbReference type="Pfam" id="PF02866">
    <property type="entry name" value="Ldh_1_C"/>
    <property type="match status" value="1"/>
</dbReference>
<comment type="similarity">
    <text evidence="2 7">Belongs to the LDH/MDH superfamily. LDH family.</text>
</comment>
<dbReference type="InterPro" id="IPR015955">
    <property type="entry name" value="Lactate_DH/Glyco_Ohase_4_C"/>
</dbReference>
<dbReference type="PIRSF" id="PIRSF000102">
    <property type="entry name" value="Lac_mal_DH"/>
    <property type="match status" value="1"/>
</dbReference>
<keyword evidence="4 7" id="KW-0560">Oxidoreductase</keyword>
<feature type="binding site" evidence="7 9">
    <location>
        <begin position="119"/>
        <end position="121"/>
    </location>
    <ligand>
        <name>NAD(+)</name>
        <dbReference type="ChEBI" id="CHEBI:57540"/>
    </ligand>
</feature>
<dbReference type="PRINTS" id="PR00086">
    <property type="entry name" value="LLDHDRGNASE"/>
</dbReference>
<dbReference type="GO" id="GO:0006096">
    <property type="term" value="P:glycolytic process"/>
    <property type="evidence" value="ECO:0007669"/>
    <property type="project" value="UniProtKB-UniRule"/>
</dbReference>
<keyword evidence="7" id="KW-0021">Allosteric enzyme</keyword>
<feature type="binding site" evidence="7 9">
    <location>
        <position position="36"/>
    </location>
    <ligand>
        <name>NAD(+)</name>
        <dbReference type="ChEBI" id="CHEBI:57540"/>
    </ligand>
</feature>
<comment type="function">
    <text evidence="7">Catalyzes the conversion of lactate to pyruvate.</text>
</comment>
<dbReference type="CDD" id="cd05292">
    <property type="entry name" value="LDH_2"/>
    <property type="match status" value="1"/>
</dbReference>
<comment type="subunit">
    <text evidence="7">Homotetramer.</text>
</comment>
<dbReference type="HOGENOM" id="CLU_045401_1_1_9"/>
<comment type="subcellular location">
    <subcellularLocation>
        <location evidence="7">Cytoplasm</location>
    </subcellularLocation>
</comment>
<dbReference type="OrthoDB" id="9802969at2"/>
<proteinExistence type="inferred from homology"/>
<feature type="binding site" evidence="7">
    <location>
        <begin position="121"/>
        <end position="124"/>
    </location>
    <ligand>
        <name>substrate</name>
    </ligand>
</feature>
<feature type="binding site" evidence="7">
    <location>
        <position position="154"/>
    </location>
    <ligand>
        <name>beta-D-fructose 1,6-bisphosphate</name>
        <dbReference type="ChEBI" id="CHEBI:32966"/>
        <note>allosteric activator</note>
    </ligand>
</feature>
<feature type="binding site" evidence="7">
    <location>
        <position position="89"/>
    </location>
    <ligand>
        <name>substrate</name>
    </ligand>
</feature>
<protein>
    <recommendedName>
        <fullName evidence="3 7">L-lactate dehydrogenase</fullName>
        <shortName evidence="7">L-LDH</shortName>
        <ecNumber evidence="3 7">1.1.1.27</ecNumber>
    </recommendedName>
</protein>
<feature type="binding site" evidence="7">
    <location>
        <position position="102"/>
    </location>
    <ligand>
        <name>NAD(+)</name>
        <dbReference type="ChEBI" id="CHEBI:57540"/>
    </ligand>
</feature>
<dbReference type="InterPro" id="IPR018177">
    <property type="entry name" value="L-lactate_DH_AS"/>
</dbReference>
<evidence type="ECO:0000256" key="9">
    <source>
        <dbReference type="PIRSR" id="PIRSR000102-3"/>
    </source>
</evidence>
<dbReference type="SUPFAM" id="SSF56327">
    <property type="entry name" value="LDH C-terminal domain-like"/>
    <property type="match status" value="1"/>
</dbReference>
<dbReference type="Gene3D" id="3.90.110.10">
    <property type="entry name" value="Lactate dehydrogenase/glycoside hydrolase, family 4, C-terminal"/>
    <property type="match status" value="1"/>
</dbReference>
<dbReference type="NCBIfam" id="NF004863">
    <property type="entry name" value="PRK06223.1"/>
    <property type="match status" value="1"/>
</dbReference>
<evidence type="ECO:0000256" key="6">
    <source>
        <dbReference type="ARBA" id="ARBA00049258"/>
    </source>
</evidence>
<dbReference type="InterPro" id="IPR001557">
    <property type="entry name" value="L-lactate/malate_DH"/>
</dbReference>
<evidence type="ECO:0000259" key="10">
    <source>
        <dbReference type="Pfam" id="PF00056"/>
    </source>
</evidence>
<evidence type="ECO:0000313" key="12">
    <source>
        <dbReference type="EMBL" id="AGK97811.1"/>
    </source>
</evidence>
<sequence length="321" mass="35161">MKTTTKISIIGAGFVGSTTAFALIDEGLASEIVIVDINKDKAEGEAMDLSHGVSFVKPAIIKAGDYADTNNSDIVIITAGAPQKPGETRLDLINKNYKIMNSIVPEVVKYSPNSILLVVSNPVDILSYITYKISGFPKERVIGSGTVLDTSRFKYMLGDHFNIDTRNIHTYIMGEHGDSEIATWSITNIAGLDIAEYCSRYCNKCDGNIRYKIHENVKNAAYEIIKKKGATYYAVALAIRRIVEAILRDENSILTISTLLEGQYGIKDIYLGVPSVIGASGVKNIVESPLNKEELSALQDSAKKLKESLDKTVNLEFKVQI</sequence>
<reference evidence="12 13" key="1">
    <citation type="submission" date="2012-01" db="EMBL/GenBank/DDBJ databases">
        <title>Complete sequence of chromosome of Clostridium pasteurianum BC1.</title>
        <authorList>
            <consortium name="US DOE Joint Genome Institute"/>
            <person name="Lucas S."/>
            <person name="Han J."/>
            <person name="Lapidus A."/>
            <person name="Cheng J.-F."/>
            <person name="Goodwin L."/>
            <person name="Pitluck S."/>
            <person name="Peters L."/>
            <person name="Mikhailova N."/>
            <person name="Teshima H."/>
            <person name="Detter J.C."/>
            <person name="Han C."/>
            <person name="Tapia R."/>
            <person name="Land M."/>
            <person name="Hauser L."/>
            <person name="Kyrpides N."/>
            <person name="Ivanova N."/>
            <person name="Pagani I."/>
            <person name="Dunn J."/>
            <person name="Taghavi S."/>
            <person name="Francis A."/>
            <person name="van der Lelie D."/>
            <person name="Woyke T."/>
        </authorList>
    </citation>
    <scope>NUCLEOTIDE SEQUENCE [LARGE SCALE GENOMIC DNA]</scope>
    <source>
        <strain evidence="12 13">BC1</strain>
    </source>
</reference>
<dbReference type="NCBIfam" id="NF000824">
    <property type="entry name" value="PRK00066.1"/>
    <property type="match status" value="1"/>
</dbReference>
<evidence type="ECO:0000256" key="8">
    <source>
        <dbReference type="PIRSR" id="PIRSR000102-1"/>
    </source>
</evidence>
<feature type="binding site" evidence="9">
    <location>
        <begin position="11"/>
        <end position="16"/>
    </location>
    <ligand>
        <name>NAD(+)</name>
        <dbReference type="ChEBI" id="CHEBI:57540"/>
    </ligand>
</feature>
<feature type="domain" description="Lactate/malate dehydrogenase N-terminal" evidence="10">
    <location>
        <begin position="5"/>
        <end position="143"/>
    </location>
</feature>
<feature type="modified residue" description="Phosphotyrosine" evidence="7">
    <location>
        <position position="222"/>
    </location>
</feature>
<dbReference type="Pfam" id="PF00056">
    <property type="entry name" value="Ldh_1_N"/>
    <property type="match status" value="1"/>
</dbReference>
<feature type="binding site" evidence="7">
    <location>
        <begin position="80"/>
        <end position="81"/>
    </location>
    <ligand>
        <name>NAD(+)</name>
        <dbReference type="ChEBI" id="CHEBI:57540"/>
    </ligand>
</feature>
<dbReference type="eggNOG" id="COG0039">
    <property type="taxonomic scope" value="Bacteria"/>
</dbReference>
<dbReference type="InterPro" id="IPR022383">
    <property type="entry name" value="Lactate/malate_DH_C"/>
</dbReference>
<dbReference type="FunFam" id="3.40.50.720:FF:000018">
    <property type="entry name" value="Malate dehydrogenase"/>
    <property type="match status" value="1"/>
</dbReference>
<dbReference type="Gene3D" id="3.40.50.720">
    <property type="entry name" value="NAD(P)-binding Rossmann-like Domain"/>
    <property type="match status" value="1"/>
</dbReference>
<dbReference type="SUPFAM" id="SSF51735">
    <property type="entry name" value="NAD(P)-binding Rossmann-fold domains"/>
    <property type="match status" value="1"/>
</dbReference>
<evidence type="ECO:0000256" key="5">
    <source>
        <dbReference type="ARBA" id="ARBA00023027"/>
    </source>
</evidence>
<dbReference type="GO" id="GO:0006089">
    <property type="term" value="P:lactate metabolic process"/>
    <property type="evidence" value="ECO:0007669"/>
    <property type="project" value="TreeGrafter"/>
</dbReference>
<dbReference type="InterPro" id="IPR001236">
    <property type="entry name" value="Lactate/malate_DH_N"/>
</dbReference>
<dbReference type="EMBL" id="CP003261">
    <property type="protein sequence ID" value="AGK97811.1"/>
    <property type="molecule type" value="Genomic_DNA"/>
</dbReference>
<keyword evidence="13" id="KW-1185">Reference proteome</keyword>
<feature type="binding site" evidence="7">
    <location>
        <position position="15"/>
    </location>
    <ligand>
        <name>NAD(+)</name>
        <dbReference type="ChEBI" id="CHEBI:57540"/>
    </ligand>
</feature>
<evidence type="ECO:0000256" key="3">
    <source>
        <dbReference type="ARBA" id="ARBA00012967"/>
    </source>
</evidence>
<dbReference type="RefSeq" id="WP_015616103.1">
    <property type="nucleotide sequence ID" value="NC_021182.1"/>
</dbReference>
<evidence type="ECO:0000256" key="2">
    <source>
        <dbReference type="ARBA" id="ARBA00006054"/>
    </source>
</evidence>
<organism evidence="12 13">
    <name type="scientific">Clostridium pasteurianum BC1</name>
    <dbReference type="NCBI Taxonomy" id="86416"/>
    <lineage>
        <taxon>Bacteria</taxon>
        <taxon>Bacillati</taxon>
        <taxon>Bacillota</taxon>
        <taxon>Clostridia</taxon>
        <taxon>Eubacteriales</taxon>
        <taxon>Clostridiaceae</taxon>
        <taxon>Clostridium</taxon>
    </lineage>
</organism>
<evidence type="ECO:0000259" key="11">
    <source>
        <dbReference type="Pfam" id="PF02866"/>
    </source>
</evidence>
<dbReference type="AlphaFoldDB" id="R4K7X8"/>
<comment type="activity regulation">
    <text evidence="7">Allosterically activated by fructose 1,6-bisphosphate (FBP).</text>
</comment>
<feature type="binding site" evidence="9">
    <location>
        <position position="96"/>
    </location>
    <ligand>
        <name>NAD(+)</name>
        <dbReference type="ChEBI" id="CHEBI:57540"/>
    </ligand>
</feature>
<dbReference type="PROSITE" id="PS00064">
    <property type="entry name" value="L_LDH"/>
    <property type="match status" value="1"/>
</dbReference>
<dbReference type="GO" id="GO:0004459">
    <property type="term" value="F:L-lactate dehydrogenase (NAD+) activity"/>
    <property type="evidence" value="ECO:0007669"/>
    <property type="project" value="UniProtKB-UniRule"/>
</dbReference>
<dbReference type="STRING" id="86416.Clopa_2980"/>
<comment type="pathway">
    <text evidence="1 7">Fermentation; pyruvate fermentation to lactate; (S)-lactate from pyruvate: step 1/1.</text>
</comment>
<keyword evidence="5 7" id="KW-0520">NAD</keyword>
<feature type="active site" description="Proton acceptor" evidence="7 8">
    <location>
        <position position="176"/>
    </location>
</feature>
<evidence type="ECO:0000256" key="7">
    <source>
        <dbReference type="HAMAP-Rule" id="MF_00488"/>
    </source>
</evidence>
<feature type="binding site" evidence="7">
    <location>
        <position position="66"/>
    </location>
    <ligand>
        <name>NAD(+)</name>
        <dbReference type="ChEBI" id="CHEBI:57540"/>
    </ligand>
</feature>
<dbReference type="EC" id="1.1.1.27" evidence="3 7"/>
<dbReference type="GO" id="GO:0005737">
    <property type="term" value="C:cytoplasm"/>
    <property type="evidence" value="ECO:0007669"/>
    <property type="project" value="UniProtKB-SubCell"/>
</dbReference>
<feature type="binding site" evidence="7">
    <location>
        <position position="83"/>
    </location>
    <ligand>
        <name>substrate</name>
    </ligand>
</feature>
<feature type="binding site" evidence="7">
    <location>
        <position position="169"/>
    </location>
    <ligand>
        <name>beta-D-fructose 1,6-bisphosphate</name>
        <dbReference type="ChEBI" id="CHEBI:32966"/>
        <note>allosteric activator</note>
    </ligand>
</feature>
<name>R4K7X8_CLOPA</name>
<dbReference type="InterPro" id="IPR036291">
    <property type="entry name" value="NAD(P)-bd_dom_sf"/>
</dbReference>
<dbReference type="HAMAP" id="MF_00488">
    <property type="entry name" value="Lactate_dehydrog"/>
    <property type="match status" value="1"/>
</dbReference>
<accession>R4K7X8</accession>